<dbReference type="RefSeq" id="WP_355713563.1">
    <property type="nucleotide sequence ID" value="NZ_JBEXNP010000002.1"/>
</dbReference>
<protein>
    <recommendedName>
        <fullName evidence="4">DNA-binding protein</fullName>
    </recommendedName>
</protein>
<proteinExistence type="predicted"/>
<feature type="compositionally biased region" description="Basic and acidic residues" evidence="1">
    <location>
        <begin position="93"/>
        <end position="104"/>
    </location>
</feature>
<feature type="region of interest" description="Disordered" evidence="1">
    <location>
        <begin position="66"/>
        <end position="104"/>
    </location>
</feature>
<gene>
    <name evidence="2" type="ORF">ACFYWW_15945</name>
</gene>
<evidence type="ECO:0000313" key="3">
    <source>
        <dbReference type="Proteomes" id="UP001601976"/>
    </source>
</evidence>
<keyword evidence="3" id="KW-1185">Reference proteome</keyword>
<evidence type="ECO:0000313" key="2">
    <source>
        <dbReference type="EMBL" id="MFF3340209.1"/>
    </source>
</evidence>
<sequence length="160" mass="17564">MKWTITVEASGADAEEEPATITAVMMSVPGGAPRIVELIVRASEEGGVSPRAALDIDFEMLAQAMSGVADPSSSRSKNEPESHKRAAVSAPPVEEKAERPYRKMPDADEVKAVFLKLRSVGKVAQHYDVPRYTAQAWVDRLRRLGHLEEAKSSPRRRRGQ</sequence>
<name>A0ABW6RFA0_9ACTN</name>
<dbReference type="EMBL" id="JBIAPK010000004">
    <property type="protein sequence ID" value="MFF3340209.1"/>
    <property type="molecule type" value="Genomic_DNA"/>
</dbReference>
<dbReference type="Proteomes" id="UP001601976">
    <property type="component" value="Unassembled WGS sequence"/>
</dbReference>
<organism evidence="2 3">
    <name type="scientific">Streptomyces flavidovirens</name>
    <dbReference type="NCBI Taxonomy" id="67298"/>
    <lineage>
        <taxon>Bacteria</taxon>
        <taxon>Bacillati</taxon>
        <taxon>Actinomycetota</taxon>
        <taxon>Actinomycetes</taxon>
        <taxon>Kitasatosporales</taxon>
        <taxon>Streptomycetaceae</taxon>
        <taxon>Streptomyces</taxon>
    </lineage>
</organism>
<comment type="caution">
    <text evidence="2">The sequence shown here is derived from an EMBL/GenBank/DDBJ whole genome shotgun (WGS) entry which is preliminary data.</text>
</comment>
<reference evidence="2 3" key="1">
    <citation type="submission" date="2024-10" db="EMBL/GenBank/DDBJ databases">
        <title>The Natural Products Discovery Center: Release of the First 8490 Sequenced Strains for Exploring Actinobacteria Biosynthetic Diversity.</title>
        <authorList>
            <person name="Kalkreuter E."/>
            <person name="Kautsar S.A."/>
            <person name="Yang D."/>
            <person name="Bader C.D."/>
            <person name="Teijaro C.N."/>
            <person name="Fluegel L."/>
            <person name="Davis C.M."/>
            <person name="Simpson J.R."/>
            <person name="Lauterbach L."/>
            <person name="Steele A.D."/>
            <person name="Gui C."/>
            <person name="Meng S."/>
            <person name="Li G."/>
            <person name="Viehrig K."/>
            <person name="Ye F."/>
            <person name="Su P."/>
            <person name="Kiefer A.F."/>
            <person name="Nichols A."/>
            <person name="Cepeda A.J."/>
            <person name="Yan W."/>
            <person name="Fan B."/>
            <person name="Jiang Y."/>
            <person name="Adhikari A."/>
            <person name="Zheng C.-J."/>
            <person name="Schuster L."/>
            <person name="Cowan T.M."/>
            <person name="Smanski M.J."/>
            <person name="Chevrette M.G."/>
            <person name="De Carvalho L.P.S."/>
            <person name="Shen B."/>
        </authorList>
    </citation>
    <scope>NUCLEOTIDE SEQUENCE [LARGE SCALE GENOMIC DNA]</scope>
    <source>
        <strain evidence="2 3">NPDC003029</strain>
    </source>
</reference>
<evidence type="ECO:0008006" key="4">
    <source>
        <dbReference type="Google" id="ProtNLM"/>
    </source>
</evidence>
<accession>A0ABW6RFA0</accession>
<evidence type="ECO:0000256" key="1">
    <source>
        <dbReference type="SAM" id="MobiDB-lite"/>
    </source>
</evidence>